<organism evidence="2 3">
    <name type="scientific">Eumeta variegata</name>
    <name type="common">Bagworm moth</name>
    <name type="synonym">Eumeta japonica</name>
    <dbReference type="NCBI Taxonomy" id="151549"/>
    <lineage>
        <taxon>Eukaryota</taxon>
        <taxon>Metazoa</taxon>
        <taxon>Ecdysozoa</taxon>
        <taxon>Arthropoda</taxon>
        <taxon>Hexapoda</taxon>
        <taxon>Insecta</taxon>
        <taxon>Pterygota</taxon>
        <taxon>Neoptera</taxon>
        <taxon>Endopterygota</taxon>
        <taxon>Lepidoptera</taxon>
        <taxon>Glossata</taxon>
        <taxon>Ditrysia</taxon>
        <taxon>Tineoidea</taxon>
        <taxon>Psychidae</taxon>
        <taxon>Oiketicinae</taxon>
        <taxon>Eumeta</taxon>
    </lineage>
</organism>
<dbReference type="Proteomes" id="UP000299102">
    <property type="component" value="Unassembled WGS sequence"/>
</dbReference>
<dbReference type="OrthoDB" id="411823at2759"/>
<gene>
    <name evidence="2" type="ORF">EVAR_57795_1</name>
</gene>
<evidence type="ECO:0000256" key="1">
    <source>
        <dbReference type="SAM" id="MobiDB-lite"/>
    </source>
</evidence>
<keyword evidence="3" id="KW-1185">Reference proteome</keyword>
<protein>
    <submittedName>
        <fullName evidence="2">Uncharacterized protein</fullName>
    </submittedName>
</protein>
<evidence type="ECO:0000313" key="3">
    <source>
        <dbReference type="Proteomes" id="UP000299102"/>
    </source>
</evidence>
<comment type="caution">
    <text evidence="2">The sequence shown here is derived from an EMBL/GenBank/DDBJ whole genome shotgun (WGS) entry which is preliminary data.</text>
</comment>
<reference evidence="2 3" key="1">
    <citation type="journal article" date="2019" name="Commun. Biol.">
        <title>The bagworm genome reveals a unique fibroin gene that provides high tensile strength.</title>
        <authorList>
            <person name="Kono N."/>
            <person name="Nakamura H."/>
            <person name="Ohtoshi R."/>
            <person name="Tomita M."/>
            <person name="Numata K."/>
            <person name="Arakawa K."/>
        </authorList>
    </citation>
    <scope>NUCLEOTIDE SEQUENCE [LARGE SCALE GENOMIC DNA]</scope>
</reference>
<proteinExistence type="predicted"/>
<name>A0A4C1Y932_EUMVA</name>
<dbReference type="AlphaFoldDB" id="A0A4C1Y932"/>
<evidence type="ECO:0000313" key="2">
    <source>
        <dbReference type="EMBL" id="GBP71027.1"/>
    </source>
</evidence>
<feature type="region of interest" description="Disordered" evidence="1">
    <location>
        <begin position="114"/>
        <end position="146"/>
    </location>
</feature>
<accession>A0A4C1Y932</accession>
<sequence>MGTGEAISCRTIRVDAMAVSFKIREIVDQLGCIKASEVHEVVVHENQGENLNYLLQRDPIDPQHIAEDKIAMLEESRQRAEKEKSESQGCIDAFLGALERAAKSLLRVKSLHGAGTSGTKAKKSKVPMDPKTVPTRTQKGGVDPAVPVPVRQLRDQYANAFSEFIALTY</sequence>
<dbReference type="EMBL" id="BGZK01001094">
    <property type="protein sequence ID" value="GBP71027.1"/>
    <property type="molecule type" value="Genomic_DNA"/>
</dbReference>